<dbReference type="PANTHER" id="PTHR24394:SF48">
    <property type="entry name" value="ZINC FINGER PROTEIN 771"/>
    <property type="match status" value="1"/>
</dbReference>
<accession>A0A3N0Z532</accession>
<dbReference type="GO" id="GO:0005634">
    <property type="term" value="C:nucleus"/>
    <property type="evidence" value="ECO:0007669"/>
    <property type="project" value="UniProtKB-SubCell"/>
</dbReference>
<keyword evidence="9" id="KW-0539">Nucleus</keyword>
<dbReference type="Pfam" id="PF00096">
    <property type="entry name" value="zf-C2H2"/>
    <property type="match status" value="3"/>
</dbReference>
<keyword evidence="5" id="KW-0862">Zinc</keyword>
<evidence type="ECO:0000256" key="1">
    <source>
        <dbReference type="ARBA" id="ARBA00004123"/>
    </source>
</evidence>
<evidence type="ECO:0000313" key="14">
    <source>
        <dbReference type="Proteomes" id="UP000281406"/>
    </source>
</evidence>
<dbReference type="PANTHER" id="PTHR24394">
    <property type="entry name" value="ZINC FINGER PROTEIN"/>
    <property type="match status" value="1"/>
</dbReference>
<evidence type="ECO:0000256" key="9">
    <source>
        <dbReference type="ARBA" id="ARBA00023242"/>
    </source>
</evidence>
<sequence length="331" mass="38008">MKVETEELNEIEEKDQYENLHDFINGEKPFRCLQTEKTSTRKKTQKSFNQQRNLRDRTGKKRFTCQQCGKSFTQRGNLKTHMMIHSGESPFTCQQCGKSFTRKERLDGHMRIHTGEKPYRCQQCGRSFSQHYNLTVHMRVHTKMSPFTCQQCGQCFNHKGEYPDVVSAAQSLISALTQTLNQSPVTPRSQVQVQVQGQQTAVQEQRQTNATIDQEMASPVRESTLSLSLEYPWFHPFSALSPSAWCVLALRRLNIIPPVSEGYTGSQIKSASASGKTMLYVVPLQEELDLNPLPADAREFKILPKATCPCRCWFSTVRFASRMNQRLQMKR</sequence>
<dbReference type="FunFam" id="3.30.160.60:FF:003008">
    <property type="entry name" value="Zinc finger protein 989"/>
    <property type="match status" value="1"/>
</dbReference>
<dbReference type="FunFam" id="3.30.160.60:FF:000100">
    <property type="entry name" value="Zinc finger 45-like"/>
    <property type="match status" value="1"/>
</dbReference>
<keyword evidence="7" id="KW-0238">DNA-binding</keyword>
<dbReference type="FunFam" id="3.30.160.60:FF:000646">
    <property type="entry name" value="Myeloid zinc finger 1"/>
    <property type="match status" value="1"/>
</dbReference>
<evidence type="ECO:0000256" key="7">
    <source>
        <dbReference type="ARBA" id="ARBA00023125"/>
    </source>
</evidence>
<protein>
    <submittedName>
        <fullName evidence="13">Gastrula zinc finger protein XlCGF8.2DB</fullName>
    </submittedName>
</protein>
<evidence type="ECO:0000313" key="13">
    <source>
        <dbReference type="EMBL" id="ROL53451.1"/>
    </source>
</evidence>
<proteinExistence type="predicted"/>
<evidence type="ECO:0000256" key="10">
    <source>
        <dbReference type="PROSITE-ProRule" id="PRU00042"/>
    </source>
</evidence>
<dbReference type="GO" id="GO:0003677">
    <property type="term" value="F:DNA binding"/>
    <property type="evidence" value="ECO:0007669"/>
    <property type="project" value="UniProtKB-KW"/>
</dbReference>
<feature type="domain" description="C2H2-type" evidence="12">
    <location>
        <begin position="91"/>
        <end position="118"/>
    </location>
</feature>
<dbReference type="OrthoDB" id="654211at2759"/>
<reference evidence="13 14" key="1">
    <citation type="submission" date="2018-10" db="EMBL/GenBank/DDBJ databases">
        <title>Genome assembly for a Yunnan-Guizhou Plateau 3E fish, Anabarilius grahami (Regan), and its evolutionary and genetic applications.</title>
        <authorList>
            <person name="Jiang W."/>
        </authorList>
    </citation>
    <scope>NUCLEOTIDE SEQUENCE [LARGE SCALE GENOMIC DNA]</scope>
    <source>
        <strain evidence="13">AG-KIZ</strain>
        <tissue evidence="13">Muscle</tissue>
    </source>
</reference>
<feature type="region of interest" description="Disordered" evidence="11">
    <location>
        <begin position="36"/>
        <end position="56"/>
    </location>
</feature>
<keyword evidence="2" id="KW-0479">Metal-binding</keyword>
<keyword evidence="8" id="KW-0804">Transcription</keyword>
<comment type="caution">
    <text evidence="13">The sequence shown here is derived from an EMBL/GenBank/DDBJ whole genome shotgun (WGS) entry which is preliminary data.</text>
</comment>
<comment type="subcellular location">
    <subcellularLocation>
        <location evidence="1">Nucleus</location>
    </subcellularLocation>
</comment>
<organism evidence="13 14">
    <name type="scientific">Anabarilius grahami</name>
    <name type="common">Kanglang fish</name>
    <name type="synonym">Barilius grahami</name>
    <dbReference type="NCBI Taxonomy" id="495550"/>
    <lineage>
        <taxon>Eukaryota</taxon>
        <taxon>Metazoa</taxon>
        <taxon>Chordata</taxon>
        <taxon>Craniata</taxon>
        <taxon>Vertebrata</taxon>
        <taxon>Euteleostomi</taxon>
        <taxon>Actinopterygii</taxon>
        <taxon>Neopterygii</taxon>
        <taxon>Teleostei</taxon>
        <taxon>Ostariophysi</taxon>
        <taxon>Cypriniformes</taxon>
        <taxon>Xenocyprididae</taxon>
        <taxon>Xenocypridinae</taxon>
        <taxon>Xenocypridinae incertae sedis</taxon>
        <taxon>Anabarilius</taxon>
    </lineage>
</organism>
<dbReference type="PROSITE" id="PS50157">
    <property type="entry name" value="ZINC_FINGER_C2H2_2"/>
    <property type="match status" value="3"/>
</dbReference>
<keyword evidence="4 10" id="KW-0863">Zinc-finger</keyword>
<dbReference type="InterPro" id="IPR013087">
    <property type="entry name" value="Znf_C2H2_type"/>
</dbReference>
<dbReference type="SMART" id="SM00355">
    <property type="entry name" value="ZnF_C2H2"/>
    <property type="match status" value="3"/>
</dbReference>
<feature type="domain" description="C2H2-type" evidence="12">
    <location>
        <begin position="119"/>
        <end position="146"/>
    </location>
</feature>
<dbReference type="GO" id="GO:0008270">
    <property type="term" value="F:zinc ion binding"/>
    <property type="evidence" value="ECO:0007669"/>
    <property type="project" value="UniProtKB-KW"/>
</dbReference>
<evidence type="ECO:0000256" key="2">
    <source>
        <dbReference type="ARBA" id="ARBA00022723"/>
    </source>
</evidence>
<dbReference type="InterPro" id="IPR036236">
    <property type="entry name" value="Znf_C2H2_sf"/>
</dbReference>
<dbReference type="Gene3D" id="3.30.160.60">
    <property type="entry name" value="Classic Zinc Finger"/>
    <property type="match status" value="3"/>
</dbReference>
<name>A0A3N0Z532_ANAGA</name>
<evidence type="ECO:0000256" key="8">
    <source>
        <dbReference type="ARBA" id="ARBA00023163"/>
    </source>
</evidence>
<evidence type="ECO:0000256" key="5">
    <source>
        <dbReference type="ARBA" id="ARBA00022833"/>
    </source>
</evidence>
<evidence type="ECO:0000256" key="4">
    <source>
        <dbReference type="ARBA" id="ARBA00022771"/>
    </source>
</evidence>
<dbReference type="EMBL" id="RJVU01010296">
    <property type="protein sequence ID" value="ROL53451.1"/>
    <property type="molecule type" value="Genomic_DNA"/>
</dbReference>
<evidence type="ECO:0000256" key="6">
    <source>
        <dbReference type="ARBA" id="ARBA00023015"/>
    </source>
</evidence>
<keyword evidence="6" id="KW-0805">Transcription regulation</keyword>
<dbReference type="PROSITE" id="PS00028">
    <property type="entry name" value="ZINC_FINGER_C2H2_1"/>
    <property type="match status" value="3"/>
</dbReference>
<evidence type="ECO:0000256" key="3">
    <source>
        <dbReference type="ARBA" id="ARBA00022737"/>
    </source>
</evidence>
<dbReference type="AlphaFoldDB" id="A0A3N0Z532"/>
<feature type="domain" description="C2H2-type" evidence="12">
    <location>
        <begin position="63"/>
        <end position="90"/>
    </location>
</feature>
<evidence type="ECO:0000256" key="11">
    <source>
        <dbReference type="SAM" id="MobiDB-lite"/>
    </source>
</evidence>
<evidence type="ECO:0000259" key="12">
    <source>
        <dbReference type="PROSITE" id="PS50157"/>
    </source>
</evidence>
<gene>
    <name evidence="13" type="ORF">DPX16_0608</name>
</gene>
<dbReference type="Proteomes" id="UP000281406">
    <property type="component" value="Unassembled WGS sequence"/>
</dbReference>
<keyword evidence="14" id="KW-1185">Reference proteome</keyword>
<keyword evidence="3" id="KW-0677">Repeat</keyword>
<dbReference type="SUPFAM" id="SSF57667">
    <property type="entry name" value="beta-beta-alpha zinc fingers"/>
    <property type="match status" value="2"/>
</dbReference>
<dbReference type="GO" id="GO:0000981">
    <property type="term" value="F:DNA-binding transcription factor activity, RNA polymerase II-specific"/>
    <property type="evidence" value="ECO:0007669"/>
    <property type="project" value="TreeGrafter"/>
</dbReference>